<evidence type="ECO:0000256" key="15">
    <source>
        <dbReference type="SAM" id="MobiDB-lite"/>
    </source>
</evidence>
<evidence type="ECO:0000259" key="17">
    <source>
        <dbReference type="Pfam" id="PF18595"/>
    </source>
</evidence>
<dbReference type="GO" id="GO:0005634">
    <property type="term" value="C:nucleus"/>
    <property type="evidence" value="ECO:0007669"/>
    <property type="project" value="UniProtKB-SubCell"/>
</dbReference>
<keyword evidence="19" id="KW-1185">Reference proteome</keyword>
<feature type="coiled-coil region" evidence="14">
    <location>
        <begin position="278"/>
        <end position="328"/>
    </location>
</feature>
<evidence type="ECO:0000256" key="11">
    <source>
        <dbReference type="ARBA" id="ARBA00023242"/>
    </source>
</evidence>
<organism evidence="18 19">
    <name type="scientific">Blastomyces silverae</name>
    <dbReference type="NCBI Taxonomy" id="2060906"/>
    <lineage>
        <taxon>Eukaryota</taxon>
        <taxon>Fungi</taxon>
        <taxon>Dikarya</taxon>
        <taxon>Ascomycota</taxon>
        <taxon>Pezizomycotina</taxon>
        <taxon>Eurotiomycetes</taxon>
        <taxon>Eurotiomycetidae</taxon>
        <taxon>Onygenales</taxon>
        <taxon>Ajellomycetaceae</taxon>
        <taxon>Blastomyces</taxon>
    </lineage>
</organism>
<feature type="domain" description="Nuf2 DHR10-like" evidence="17">
    <location>
        <begin position="300"/>
        <end position="376"/>
    </location>
</feature>
<feature type="region of interest" description="Disordered" evidence="15">
    <location>
        <begin position="1"/>
        <end position="29"/>
    </location>
</feature>
<evidence type="ECO:0000256" key="10">
    <source>
        <dbReference type="ARBA" id="ARBA00023054"/>
    </source>
</evidence>
<dbReference type="PANTHER" id="PTHR21650:SF2">
    <property type="entry name" value="KINETOCHORE PROTEIN NUF2"/>
    <property type="match status" value="1"/>
</dbReference>
<dbReference type="EMBL" id="LDEV01003609">
    <property type="protein sequence ID" value="KLJ05500.1"/>
    <property type="molecule type" value="Genomic_DNA"/>
</dbReference>
<keyword evidence="11" id="KW-0539">Nucleus</keyword>
<protein>
    <recommendedName>
        <fullName evidence="5">Probable kinetochore protein NUF2</fullName>
    </recommendedName>
</protein>
<keyword evidence="12" id="KW-0131">Cell cycle</keyword>
<sequence>MAFNSRMNQHGHGGHQQQGGRGKKKEDDSDALMRLPDREIAGCINDIGVPFSVADLAKPNPQQIQLVFESFAELLMNATRETVEPAMRAAAEDISPDHVDLIPPDTRNLMGFFMSLRKLMVECGVNDFAFTDLTKPTHDRLVKIFSYLINFVRFRETQTSVIDKHFSKSETTKTRIEALYAENQEMQQRLAEMSRQQKAMEGPVNEKIKRNDELKVRLLELRRSQERVAETLERVKTEKARKQTYLEEMTEKILKSKQESEKLRPYVLQSPASLQASLTDLSDSLMRDKLQIDNMERRMLLEDIVLELQKEEEEDARAIRNRDALTERGNTVREVAQTEKLLQRQLSRWHERTEALRKSSREKQELAQARMEELREIQKQLREERAEKQRDMERRRIRIEQTEKKMVDLKENIETEIHNAHDEYLKLESHIKLYITEMEKCL</sequence>
<dbReference type="GO" id="GO:0044877">
    <property type="term" value="F:protein-containing complex binding"/>
    <property type="evidence" value="ECO:0007669"/>
    <property type="project" value="TreeGrafter"/>
</dbReference>
<comment type="function">
    <text evidence="1">Acts as a component of the essential kinetochore-associated NDC80 complex, which is required for chromosome segregation and spindle checkpoint activity.</text>
</comment>
<dbReference type="Proteomes" id="UP000053573">
    <property type="component" value="Unassembled WGS sequence"/>
</dbReference>
<dbReference type="AlphaFoldDB" id="A0A0H1B2B5"/>
<dbReference type="GO" id="GO:0007052">
    <property type="term" value="P:mitotic spindle organization"/>
    <property type="evidence" value="ECO:0007669"/>
    <property type="project" value="TreeGrafter"/>
</dbReference>
<proteinExistence type="inferred from homology"/>
<evidence type="ECO:0000256" key="7">
    <source>
        <dbReference type="ARBA" id="ARBA00022618"/>
    </source>
</evidence>
<dbReference type="Pfam" id="PF18595">
    <property type="entry name" value="Nuf2_DHR10-like"/>
    <property type="match status" value="1"/>
</dbReference>
<dbReference type="GO" id="GO:0051315">
    <property type="term" value="P:attachment of mitotic spindle microtubules to kinetochore"/>
    <property type="evidence" value="ECO:0007669"/>
    <property type="project" value="TreeGrafter"/>
</dbReference>
<keyword evidence="13" id="KW-0137">Centromere</keyword>
<evidence type="ECO:0000259" key="16">
    <source>
        <dbReference type="Pfam" id="PF03800"/>
    </source>
</evidence>
<dbReference type="GO" id="GO:0031262">
    <property type="term" value="C:Ndc80 complex"/>
    <property type="evidence" value="ECO:0007669"/>
    <property type="project" value="InterPro"/>
</dbReference>
<comment type="caution">
    <text evidence="18">The sequence shown here is derived from an EMBL/GenBank/DDBJ whole genome shotgun (WGS) entry which is preliminary data.</text>
</comment>
<evidence type="ECO:0000256" key="12">
    <source>
        <dbReference type="ARBA" id="ARBA00023306"/>
    </source>
</evidence>
<dbReference type="Pfam" id="PF03800">
    <property type="entry name" value="Nuf2"/>
    <property type="match status" value="1"/>
</dbReference>
<evidence type="ECO:0000256" key="9">
    <source>
        <dbReference type="ARBA" id="ARBA00022838"/>
    </source>
</evidence>
<dbReference type="PANTHER" id="PTHR21650">
    <property type="entry name" value="MEMBRALIN/KINETOCHORE PROTEIN NUF2"/>
    <property type="match status" value="1"/>
</dbReference>
<keyword evidence="9" id="KW-0995">Kinetochore</keyword>
<evidence type="ECO:0000313" key="19">
    <source>
        <dbReference type="Proteomes" id="UP000053573"/>
    </source>
</evidence>
<dbReference type="GO" id="GO:0051383">
    <property type="term" value="P:kinetochore organization"/>
    <property type="evidence" value="ECO:0007669"/>
    <property type="project" value="TreeGrafter"/>
</dbReference>
<evidence type="ECO:0000313" key="18">
    <source>
        <dbReference type="EMBL" id="KLJ05500.1"/>
    </source>
</evidence>
<keyword evidence="10 14" id="KW-0175">Coiled coil</keyword>
<reference evidence="19" key="1">
    <citation type="journal article" date="2015" name="PLoS Genet.">
        <title>The dynamic genome and transcriptome of the human fungal pathogen Blastomyces and close relative Emmonsia.</title>
        <authorList>
            <person name="Munoz J.F."/>
            <person name="Gauthier G.M."/>
            <person name="Desjardins C.A."/>
            <person name="Gallo J.E."/>
            <person name="Holder J."/>
            <person name="Sullivan T.D."/>
            <person name="Marty A.J."/>
            <person name="Carmen J.C."/>
            <person name="Chen Z."/>
            <person name="Ding L."/>
            <person name="Gujja S."/>
            <person name="Magrini V."/>
            <person name="Misas E."/>
            <person name="Mitreva M."/>
            <person name="Priest M."/>
            <person name="Saif S."/>
            <person name="Whiston E.A."/>
            <person name="Young S."/>
            <person name="Zeng Q."/>
            <person name="Goldman W.E."/>
            <person name="Mardis E.R."/>
            <person name="Taylor J.W."/>
            <person name="McEwen J.G."/>
            <person name="Clay O.K."/>
            <person name="Klein B.S."/>
            <person name="Cuomo C.A."/>
        </authorList>
    </citation>
    <scope>NUCLEOTIDE SEQUENCE [LARGE SCALE GENOMIC DNA]</scope>
    <source>
        <strain evidence="19">UAMH 139</strain>
    </source>
</reference>
<keyword evidence="8" id="KW-0498">Mitosis</keyword>
<accession>A0A0H1B2B5</accession>
<evidence type="ECO:0000256" key="3">
    <source>
        <dbReference type="ARBA" id="ARBA00004629"/>
    </source>
</evidence>
<dbReference type="OrthoDB" id="8194677at2759"/>
<dbReference type="InterPro" id="IPR038275">
    <property type="entry name" value="Nuf2_N_sf"/>
</dbReference>
<comment type="similarity">
    <text evidence="4">Belongs to the NUF2 family.</text>
</comment>
<dbReference type="STRING" id="2060906.A0A0H1B2B5"/>
<gene>
    <name evidence="18" type="ORF">EMPG_11015</name>
</gene>
<feature type="domain" description="Kinetochore protein Nuf2 N-terminal" evidence="16">
    <location>
        <begin position="30"/>
        <end position="170"/>
    </location>
</feature>
<keyword evidence="6" id="KW-0158">Chromosome</keyword>
<evidence type="ECO:0000256" key="4">
    <source>
        <dbReference type="ARBA" id="ARBA00005498"/>
    </source>
</evidence>
<evidence type="ECO:0000256" key="1">
    <source>
        <dbReference type="ARBA" id="ARBA00002772"/>
    </source>
</evidence>
<keyword evidence="7" id="KW-0132">Cell division</keyword>
<comment type="subcellular location">
    <subcellularLocation>
        <location evidence="3">Chromosome</location>
        <location evidence="3">Centromere</location>
        <location evidence="3">Kinetochore</location>
    </subcellularLocation>
    <subcellularLocation>
        <location evidence="2">Nucleus</location>
    </subcellularLocation>
</comment>
<evidence type="ECO:0000256" key="2">
    <source>
        <dbReference type="ARBA" id="ARBA00004123"/>
    </source>
</evidence>
<evidence type="ECO:0000256" key="6">
    <source>
        <dbReference type="ARBA" id="ARBA00022454"/>
    </source>
</evidence>
<dbReference type="GO" id="GO:0051301">
    <property type="term" value="P:cell division"/>
    <property type="evidence" value="ECO:0007669"/>
    <property type="project" value="UniProtKB-KW"/>
</dbReference>
<dbReference type="Gene3D" id="1.10.418.60">
    <property type="entry name" value="Ncd80 complex, Nuf2 subunit"/>
    <property type="match status" value="1"/>
</dbReference>
<evidence type="ECO:0000256" key="8">
    <source>
        <dbReference type="ARBA" id="ARBA00022776"/>
    </source>
</evidence>
<evidence type="ECO:0000256" key="5">
    <source>
        <dbReference type="ARBA" id="ARBA00017594"/>
    </source>
</evidence>
<feature type="coiled-coil region" evidence="14">
    <location>
        <begin position="169"/>
        <end position="252"/>
    </location>
</feature>
<name>A0A0H1B2B5_9EURO</name>
<evidence type="ECO:0000256" key="13">
    <source>
        <dbReference type="ARBA" id="ARBA00023328"/>
    </source>
</evidence>
<dbReference type="InterPro" id="IPR041112">
    <property type="entry name" value="Nuf2_DHR10-like"/>
</dbReference>
<evidence type="ECO:0000256" key="14">
    <source>
        <dbReference type="SAM" id="Coils"/>
    </source>
</evidence>
<feature type="coiled-coil region" evidence="14">
    <location>
        <begin position="352"/>
        <end position="430"/>
    </location>
</feature>
<dbReference type="InterPro" id="IPR005549">
    <property type="entry name" value="Kinetochore_Nuf2_N"/>
</dbReference>
<dbReference type="GO" id="GO:0045132">
    <property type="term" value="P:meiotic chromosome segregation"/>
    <property type="evidence" value="ECO:0007669"/>
    <property type="project" value="TreeGrafter"/>
</dbReference>